<name>M8ALX9_TRIUA</name>
<organism evidence="2">
    <name type="scientific">Triticum urartu</name>
    <name type="common">Red wild einkorn</name>
    <name type="synonym">Crithodium urartu</name>
    <dbReference type="NCBI Taxonomy" id="4572"/>
    <lineage>
        <taxon>Eukaryota</taxon>
        <taxon>Viridiplantae</taxon>
        <taxon>Streptophyta</taxon>
        <taxon>Embryophyta</taxon>
        <taxon>Tracheophyta</taxon>
        <taxon>Spermatophyta</taxon>
        <taxon>Magnoliopsida</taxon>
        <taxon>Liliopsida</taxon>
        <taxon>Poales</taxon>
        <taxon>Poaceae</taxon>
        <taxon>BOP clade</taxon>
        <taxon>Pooideae</taxon>
        <taxon>Triticodae</taxon>
        <taxon>Triticeae</taxon>
        <taxon>Triticinae</taxon>
        <taxon>Triticum</taxon>
    </lineage>
</organism>
<reference evidence="2" key="1">
    <citation type="journal article" date="2013" name="Nature">
        <title>Draft genome of the wheat A-genome progenitor Triticum urartu.</title>
        <authorList>
            <person name="Ling H.Q."/>
            <person name="Zhao S."/>
            <person name="Liu D."/>
            <person name="Wang J."/>
            <person name="Sun H."/>
            <person name="Zhang C."/>
            <person name="Fan H."/>
            <person name="Li D."/>
            <person name="Dong L."/>
            <person name="Tao Y."/>
            <person name="Gao C."/>
            <person name="Wu H."/>
            <person name="Li Y."/>
            <person name="Cui Y."/>
            <person name="Guo X."/>
            <person name="Zheng S."/>
            <person name="Wang B."/>
            <person name="Yu K."/>
            <person name="Liang Q."/>
            <person name="Yang W."/>
            <person name="Lou X."/>
            <person name="Chen J."/>
            <person name="Feng M."/>
            <person name="Jian J."/>
            <person name="Zhang X."/>
            <person name="Luo G."/>
            <person name="Jiang Y."/>
            <person name="Liu J."/>
            <person name="Wang Z."/>
            <person name="Sha Y."/>
            <person name="Zhang B."/>
            <person name="Wu H."/>
            <person name="Tang D."/>
            <person name="Shen Q."/>
            <person name="Xue P."/>
            <person name="Zou S."/>
            <person name="Wang X."/>
            <person name="Liu X."/>
            <person name="Wang F."/>
            <person name="Yang Y."/>
            <person name="An X."/>
            <person name="Dong Z."/>
            <person name="Zhang K."/>
            <person name="Zhang X."/>
            <person name="Luo M.C."/>
            <person name="Dvorak J."/>
            <person name="Tong Y."/>
            <person name="Wang J."/>
            <person name="Yang H."/>
            <person name="Li Z."/>
            <person name="Wang D."/>
            <person name="Zhang A."/>
            <person name="Wang J."/>
        </authorList>
    </citation>
    <scope>NUCLEOTIDE SEQUENCE</scope>
</reference>
<gene>
    <name evidence="2" type="ORF">TRIUR3_00302</name>
</gene>
<proteinExistence type="predicted"/>
<evidence type="ECO:0000313" key="2">
    <source>
        <dbReference type="EMBL" id="EMS61879.1"/>
    </source>
</evidence>
<evidence type="ECO:0000256" key="1">
    <source>
        <dbReference type="SAM" id="MobiDB-lite"/>
    </source>
</evidence>
<protein>
    <submittedName>
        <fullName evidence="2">Uncharacterized protein</fullName>
    </submittedName>
</protein>
<dbReference type="AlphaFoldDB" id="M8ALX9"/>
<sequence>MASGSAEPATAGEDACAVRFAEFSDLQLRARLRRIQSWIDGGVYSGLGDGGENSEKMHQLCRDIRHEIAQRRKVSSALPSAFSATLGRSAAPSGGSKRHRAT</sequence>
<accession>M8ALX9</accession>
<dbReference type="EMBL" id="KD088954">
    <property type="protein sequence ID" value="EMS61879.1"/>
    <property type="molecule type" value="Genomic_DNA"/>
</dbReference>
<feature type="region of interest" description="Disordered" evidence="1">
    <location>
        <begin position="76"/>
        <end position="102"/>
    </location>
</feature>